<sequence>MRIGILGPLEVRAEGARVEVGGARLRALLTLLALDPGAFLPVERIIDALWEDGVPRGAPNALQSLVSRLRAAIGREAVESRPGAYRLAVPRACVDAHDFEARAAAARRASDPAGRSAGLRAALALWRGPALADAAGLRFAGPPAARLDALRRAVLEERIDADLALGRHAEVIPELRALAADDPLREPVTALLMRALYGAGHQAEALTRYEDAKRALADGLGVDPSPELAAVHLAVLRRDPALAARPDAGLAPPPAPRPPKGNLSAPLTSFIGRDADLERVGALLAGARLVTLTGPGGAGKTRLSVEAARRWGARDGAVPPAPQAADGAWLVELAPVTDPGEVPAAVLAALGLREAPQPMPGRRAAPPDPLDRVVTALSARRMLLVLDNCEHLLDAAARLADRVLAGCPGVRIMATSREPLGITGETLWPVGPLEAPPPSASPEDALARPAVRLFADRAAAVAPGFAVTGANVAAVVRICRALDGVPLAIELAAARMRALTPAQVAARLDDRFRLLGAGSRTALPRHRTLRAVVEWSWDLLDEPERALCRRLAAFPGGATLDAAERVCAGPGLDRAAVLDTLAALVDKSLVTVAGADGEPRYRMLETIRAYGIERLAEAGEERAVRRAHADCLVRLAEEAEPHLYRAEQLEWLRRLTAEHDNISAALRWTISTGDPATAVRFCAALGWYWFLQGELRDGADHLEDILPLPDVPADGTTARALALGAMASLDNQLDGDRVRGWLTRARDLCAGRDPADLHPVLRLMLTTFEMYTVGWDDATAAGVEGLLDDPDPWVRGLAYFIRGQIAHNFGRLGRAREDCDRALAAFREAGDRWGLSFTLAAQAEMAGRGGDHRRAAALYEESLRLNAELGGGTAALVHVHMKLANALDLIGERERGEALLLAAAEGVEAARRPEEAAAVHYQLGEFARRSGDEAEALRRLSRADELTRGIPGPPQFRAMVLCSRAQLDMAMGAMDEASARLDEAVRGAAQARDHPILSYVLAGVAERARLLGDPERAAELLGTADGLRGGPDLALPDVLAIEAAVRDDLGASAYAAAHDRGAARTFGDIVDEFGLERPPASTMHRPSGGRTAAAG</sequence>
<dbReference type="InterPro" id="IPR005158">
    <property type="entry name" value="BTAD"/>
</dbReference>
<dbReference type="Gene3D" id="1.25.40.10">
    <property type="entry name" value="Tetratricopeptide repeat domain"/>
    <property type="match status" value="3"/>
</dbReference>
<feature type="region of interest" description="Disordered" evidence="4">
    <location>
        <begin position="1076"/>
        <end position="1095"/>
    </location>
</feature>
<protein>
    <submittedName>
        <fullName evidence="6">Winged helix-turn-helix domain-containing protein</fullName>
    </submittedName>
</protein>
<dbReference type="Pfam" id="PF25872">
    <property type="entry name" value="HTH_77"/>
    <property type="match status" value="1"/>
</dbReference>
<dbReference type="EMBL" id="JAGEOK010000007">
    <property type="protein sequence ID" value="MBO2438231.1"/>
    <property type="molecule type" value="Genomic_DNA"/>
</dbReference>
<dbReference type="InterPro" id="IPR011990">
    <property type="entry name" value="TPR-like_helical_dom_sf"/>
</dbReference>
<dbReference type="CDD" id="cd15831">
    <property type="entry name" value="BTAD"/>
    <property type="match status" value="1"/>
</dbReference>
<dbReference type="SMART" id="SM00862">
    <property type="entry name" value="Trans_reg_C"/>
    <property type="match status" value="1"/>
</dbReference>
<dbReference type="SMART" id="SM01043">
    <property type="entry name" value="BTAD"/>
    <property type="match status" value="1"/>
</dbReference>
<reference evidence="6 7" key="1">
    <citation type="submission" date="2021-03" db="EMBL/GenBank/DDBJ databases">
        <authorList>
            <person name="Kanchanasin P."/>
            <person name="Saeng-In P."/>
            <person name="Phongsopitanun W."/>
            <person name="Yuki M."/>
            <person name="Kudo T."/>
            <person name="Ohkuma M."/>
            <person name="Tanasupawat S."/>
        </authorList>
    </citation>
    <scope>NUCLEOTIDE SEQUENCE [LARGE SCALE GENOMIC DNA]</scope>
    <source>
        <strain evidence="6 7">L46</strain>
    </source>
</reference>
<dbReference type="SMART" id="SM00028">
    <property type="entry name" value="TPR"/>
    <property type="match status" value="4"/>
</dbReference>
<evidence type="ECO:0000256" key="4">
    <source>
        <dbReference type="SAM" id="MobiDB-lite"/>
    </source>
</evidence>
<dbReference type="SUPFAM" id="SSF52540">
    <property type="entry name" value="P-loop containing nucleoside triphosphate hydrolases"/>
    <property type="match status" value="1"/>
</dbReference>
<dbReference type="SUPFAM" id="SSF46894">
    <property type="entry name" value="C-terminal effector domain of the bipartite response regulators"/>
    <property type="match status" value="1"/>
</dbReference>
<comment type="similarity">
    <text evidence="1">Belongs to the AfsR/DnrI/RedD regulatory family.</text>
</comment>
<dbReference type="InterPro" id="IPR036388">
    <property type="entry name" value="WH-like_DNA-bd_sf"/>
</dbReference>
<accession>A0ABS3QWK8</accession>
<evidence type="ECO:0000256" key="3">
    <source>
        <dbReference type="PROSITE-ProRule" id="PRU01091"/>
    </source>
</evidence>
<evidence type="ECO:0000313" key="7">
    <source>
        <dbReference type="Proteomes" id="UP000666915"/>
    </source>
</evidence>
<dbReference type="PROSITE" id="PS51755">
    <property type="entry name" value="OMPR_PHOB"/>
    <property type="match status" value="1"/>
</dbReference>
<dbReference type="Gene3D" id="1.10.10.10">
    <property type="entry name" value="Winged helix-like DNA-binding domain superfamily/Winged helix DNA-binding domain"/>
    <property type="match status" value="1"/>
</dbReference>
<dbReference type="Pfam" id="PF00486">
    <property type="entry name" value="Trans_reg_C"/>
    <property type="match status" value="1"/>
</dbReference>
<evidence type="ECO:0000256" key="1">
    <source>
        <dbReference type="ARBA" id="ARBA00005820"/>
    </source>
</evidence>
<feature type="domain" description="OmpR/PhoB-type" evidence="5">
    <location>
        <begin position="1"/>
        <end position="98"/>
    </location>
</feature>
<dbReference type="Gene3D" id="3.40.50.300">
    <property type="entry name" value="P-loop containing nucleotide triphosphate hydrolases"/>
    <property type="match status" value="1"/>
</dbReference>
<organism evidence="6 7">
    <name type="scientific">Actinomadura nitritigenes</name>
    <dbReference type="NCBI Taxonomy" id="134602"/>
    <lineage>
        <taxon>Bacteria</taxon>
        <taxon>Bacillati</taxon>
        <taxon>Actinomycetota</taxon>
        <taxon>Actinomycetes</taxon>
        <taxon>Streptosporangiales</taxon>
        <taxon>Thermomonosporaceae</taxon>
        <taxon>Actinomadura</taxon>
    </lineage>
</organism>
<name>A0ABS3QWK8_9ACTN</name>
<dbReference type="SUPFAM" id="SSF48452">
    <property type="entry name" value="TPR-like"/>
    <property type="match status" value="3"/>
</dbReference>
<comment type="caution">
    <text evidence="6">The sequence shown here is derived from an EMBL/GenBank/DDBJ whole genome shotgun (WGS) entry which is preliminary data.</text>
</comment>
<dbReference type="PRINTS" id="PR00364">
    <property type="entry name" value="DISEASERSIST"/>
</dbReference>
<dbReference type="Pfam" id="PF03704">
    <property type="entry name" value="BTAD"/>
    <property type="match status" value="1"/>
</dbReference>
<evidence type="ECO:0000259" key="5">
    <source>
        <dbReference type="PROSITE" id="PS51755"/>
    </source>
</evidence>
<evidence type="ECO:0000313" key="6">
    <source>
        <dbReference type="EMBL" id="MBO2438231.1"/>
    </source>
</evidence>
<evidence type="ECO:0000256" key="2">
    <source>
        <dbReference type="ARBA" id="ARBA00023125"/>
    </source>
</evidence>
<dbReference type="InterPro" id="IPR058852">
    <property type="entry name" value="HTH_77"/>
</dbReference>
<dbReference type="InterPro" id="IPR001867">
    <property type="entry name" value="OmpR/PhoB-type_DNA-bd"/>
</dbReference>
<dbReference type="RefSeq" id="WP_208266569.1">
    <property type="nucleotide sequence ID" value="NZ_JAGEOK010000007.1"/>
</dbReference>
<dbReference type="PANTHER" id="PTHR47691">
    <property type="entry name" value="REGULATOR-RELATED"/>
    <property type="match status" value="1"/>
</dbReference>
<keyword evidence="2 3" id="KW-0238">DNA-binding</keyword>
<dbReference type="PANTHER" id="PTHR47691:SF3">
    <property type="entry name" value="HTH-TYPE TRANSCRIPTIONAL REGULATOR RV0890C-RELATED"/>
    <property type="match status" value="1"/>
</dbReference>
<dbReference type="InterPro" id="IPR027417">
    <property type="entry name" value="P-loop_NTPase"/>
</dbReference>
<dbReference type="Proteomes" id="UP000666915">
    <property type="component" value="Unassembled WGS sequence"/>
</dbReference>
<keyword evidence="7" id="KW-1185">Reference proteome</keyword>
<feature type="DNA-binding region" description="OmpR/PhoB-type" evidence="3">
    <location>
        <begin position="1"/>
        <end position="98"/>
    </location>
</feature>
<dbReference type="InterPro" id="IPR016032">
    <property type="entry name" value="Sig_transdc_resp-reg_C-effctor"/>
</dbReference>
<dbReference type="InterPro" id="IPR019734">
    <property type="entry name" value="TPR_rpt"/>
</dbReference>
<gene>
    <name evidence="6" type="ORF">J4557_11950</name>
</gene>
<proteinExistence type="inferred from homology"/>